<protein>
    <submittedName>
        <fullName evidence="1">Uncharacterized protein</fullName>
    </submittedName>
</protein>
<feature type="non-terminal residue" evidence="1">
    <location>
        <position position="1"/>
    </location>
</feature>
<name>X1FTY9_9ZZZZ</name>
<comment type="caution">
    <text evidence="1">The sequence shown here is derived from an EMBL/GenBank/DDBJ whole genome shotgun (WGS) entry which is preliminary data.</text>
</comment>
<dbReference type="AlphaFoldDB" id="X1FTY9"/>
<sequence>NRKCQGFAEDYTLLDFLLVGYTGANFTFFTNGYNILPVTKTAWVETDIATECPGAIAAIIEFANNIDEDNTVGARKHGSTDDRRTRASHHFWMVVGLDANQHLDLWDQDWPDPPNAANLIGYITAGVTMYDNGVDISVTADGTYRSRSLAGYLANPIIAFIELESGAVAEDCAIRKNRMCGDIYYDGDGHNFAIVHPNTPDSTLEIKLSNATIHLFLLGIG</sequence>
<gene>
    <name evidence="1" type="ORF">S03H2_39470</name>
</gene>
<dbReference type="EMBL" id="BARU01024409">
    <property type="protein sequence ID" value="GAH49126.1"/>
    <property type="molecule type" value="Genomic_DNA"/>
</dbReference>
<organism evidence="1">
    <name type="scientific">marine sediment metagenome</name>
    <dbReference type="NCBI Taxonomy" id="412755"/>
    <lineage>
        <taxon>unclassified sequences</taxon>
        <taxon>metagenomes</taxon>
        <taxon>ecological metagenomes</taxon>
    </lineage>
</organism>
<reference evidence="1" key="1">
    <citation type="journal article" date="2014" name="Front. Microbiol.">
        <title>High frequency of phylogenetically diverse reductive dehalogenase-homologous genes in deep subseafloor sedimentary metagenomes.</title>
        <authorList>
            <person name="Kawai M."/>
            <person name="Futagami T."/>
            <person name="Toyoda A."/>
            <person name="Takaki Y."/>
            <person name="Nishi S."/>
            <person name="Hori S."/>
            <person name="Arai W."/>
            <person name="Tsubouchi T."/>
            <person name="Morono Y."/>
            <person name="Uchiyama I."/>
            <person name="Ito T."/>
            <person name="Fujiyama A."/>
            <person name="Inagaki F."/>
            <person name="Takami H."/>
        </authorList>
    </citation>
    <scope>NUCLEOTIDE SEQUENCE</scope>
    <source>
        <strain evidence="1">Expedition CK06-06</strain>
    </source>
</reference>
<evidence type="ECO:0000313" key="1">
    <source>
        <dbReference type="EMBL" id="GAH49126.1"/>
    </source>
</evidence>
<proteinExistence type="predicted"/>
<accession>X1FTY9</accession>